<evidence type="ECO:0000256" key="1">
    <source>
        <dbReference type="SAM" id="Phobius"/>
    </source>
</evidence>
<gene>
    <name evidence="2" type="ordered locus">Q7M_1024</name>
</gene>
<keyword evidence="1" id="KW-0812">Transmembrane</keyword>
<name>I0FE26_BORCA</name>
<keyword evidence="2" id="KW-0614">Plasmid</keyword>
<keyword evidence="1" id="KW-0472">Membrane</keyword>
<reference evidence="2 3" key="1">
    <citation type="journal article" date="2012" name="J. Bacteriol.">
        <title>Complete Genome Sequence of Borrelia crocidurae.</title>
        <authorList>
            <person name="Elbir H."/>
            <person name="Gimenez G."/>
            <person name="Robert C."/>
            <person name="Bergstrom S."/>
            <person name="Cutler S."/>
            <person name="Raoult D."/>
            <person name="Drancourt M."/>
        </authorList>
    </citation>
    <scope>NUCLEOTIDE SEQUENCE [LARGE SCALE GENOMIC DNA]</scope>
    <source>
        <strain evidence="2 3">Achema</strain>
        <plasmid evidence="3">unnamed9</plasmid>
    </source>
</reference>
<dbReference type="PATRIC" id="fig|1155096.3.peg.1095"/>
<geneLocation type="plasmid" evidence="3">
    <name>unnamed9</name>
</geneLocation>
<dbReference type="HOGENOM" id="CLU_1522339_0_0_12"/>
<organism evidence="2 3">
    <name type="scientific">Borrelia crocidurae (strain Achema)</name>
    <dbReference type="NCBI Taxonomy" id="1155096"/>
    <lineage>
        <taxon>Bacteria</taxon>
        <taxon>Pseudomonadati</taxon>
        <taxon>Spirochaetota</taxon>
        <taxon>Spirochaetia</taxon>
        <taxon>Spirochaetales</taxon>
        <taxon>Borreliaceae</taxon>
        <taxon>Borrelia</taxon>
    </lineage>
</organism>
<dbReference type="EMBL" id="CP003435">
    <property type="protein sequence ID" value="AFI31732.1"/>
    <property type="molecule type" value="Genomic_DNA"/>
</dbReference>
<dbReference type="Pfam" id="PF05714">
    <property type="entry name" value="PFam54_60"/>
    <property type="match status" value="1"/>
</dbReference>
<accession>I0FE26</accession>
<keyword evidence="1" id="KW-1133">Transmembrane helix</keyword>
<dbReference type="KEGG" id="bcw:Q7M_1024"/>
<dbReference type="InterPro" id="IPR008421">
    <property type="entry name" value="Borrelia_lipoprotein_PFam54/60"/>
</dbReference>
<dbReference type="AlphaFoldDB" id="I0FE26"/>
<evidence type="ECO:0000313" key="2">
    <source>
        <dbReference type="EMBL" id="AFI31732.1"/>
    </source>
</evidence>
<reference evidence="3" key="2">
    <citation type="submission" date="2012-03" db="EMBL/GenBank/DDBJ databases">
        <title>Complete genome sequence of Borrelia crocidurae.</title>
        <authorList>
            <person name="Elbir H."/>
            <person name="Gimenez G."/>
            <person name="Robert C."/>
            <person name="Raoult D."/>
            <person name="Drancourt M."/>
        </authorList>
    </citation>
    <scope>NUCLEOTIDE SEQUENCE [LARGE SCALE GENOMIC DNA]</scope>
    <source>
        <strain evidence="3">Achema</strain>
        <plasmid evidence="3">unnamed9</plasmid>
    </source>
</reference>
<feature type="transmembrane region" description="Helical" evidence="1">
    <location>
        <begin position="26"/>
        <end position="45"/>
    </location>
</feature>
<dbReference type="Gene3D" id="1.10.3160.10">
    <property type="entry name" value="Bbcrasp-1"/>
    <property type="match status" value="1"/>
</dbReference>
<sequence>MDDNRAKESKAERREVYLALSYDNDFIWVLGGFASKLVGTSALLAKNKTKLKDFFIKIRNVAKAYYIDVYDTLEKKPGNLESLSAAEVKSLSANLGELKTSRAKLIDRVVRPLRNKYSITEEYLSDQNSKIPANVTADEVLEYWNTLSVEFDSICDEIMRISGDIKEILDNIKVED</sequence>
<dbReference type="Proteomes" id="UP000005212">
    <property type="component" value="Plasmid unnamed9"/>
</dbReference>
<protein>
    <submittedName>
        <fullName evidence="2">Uncharacterized protein</fullName>
    </submittedName>
</protein>
<evidence type="ECO:0000313" key="3">
    <source>
        <dbReference type="Proteomes" id="UP000005212"/>
    </source>
</evidence>
<proteinExistence type="predicted"/>